<dbReference type="AlphaFoldDB" id="A0A5N5QJ01"/>
<evidence type="ECO:0000313" key="3">
    <source>
        <dbReference type="EMBL" id="KAB5591614.1"/>
    </source>
</evidence>
<sequence length="840" mass="92308">MLTPFSPSVCLPKVGPVPEQFVFSALGVLAGIGDFHSHCAPIMAGLEELIRESGTRRVGEGPSGDVEGGREEWAQISGAGWKICRRSAGAESGSPWNQPESQEIFSIVICVFMPMWGSQAPLVLLPLIFPPTLDARSHPSVHCHIMTHTSPATSALWAILSTIVSRVCICCSRLTLAALLLSRNTSVEIRPLPMHKAVIKYQEGYVQIPTVGIVPRPYQLWTHPQRTWIEAIYIAFSVAWALEIVSHLEELCFWLFLINVGAAQTSWFRSIHFKCWVVGSLMAVTGLPIIAVFTRENPNKASRCEAWTIFAGSIGSLVITLWFLRVLWLFPAFLRRVKNEGAEPEVVVRLSTFHELNIIRVMFRFMFVLPLLTLAADGIKTDHNHVNENPFWTDLLTMLGGIGCIVSSIITLLIFFPRSIAKEAGYKPRQKTLSQNSRGVHVGPKNNQNQAQQITSVPVDVKDPGLFEEQALPQTQSYVAPPPGPEPEGEQMYARPPPAAAGRIRIGSAVTPRERAAATGYGAWDRAPEGGGGGAWEMVDYQEYQQHGVILPTVAPRVPPRRQTALHPMVLSYTSPIVVENGMEEWIGMARRYGRGNHGCGAIRSQGRDMGWIGGTWVSCRGPGRGDSAELASSRRRWLSRAQETTRYDSVAAKYGLVVDTPGMSQTGHNALRFLRSLSEHSPTFFEGQARLLVGALAGVCIVLILQSPTSALTTPMGAQRPARRTSRADPDEALFALDDPLFQSRAHRARPYPALPRIHPDLVAAPLGASSALKHLPQHQAVQSFAQQHVQPPLLSFAPSEPEPVRTPDDADRARISAFMYGSMRAHTVAASETDTQRW</sequence>
<comment type="caution">
    <text evidence="3">The sequence shown here is derived from an EMBL/GenBank/DDBJ whole genome shotgun (WGS) entry which is preliminary data.</text>
</comment>
<feature type="transmembrane region" description="Helical" evidence="2">
    <location>
        <begin position="275"/>
        <end position="294"/>
    </location>
</feature>
<dbReference type="OrthoDB" id="2384193at2759"/>
<organism evidence="3 4">
    <name type="scientific">Ceratobasidium theobromae</name>
    <dbReference type="NCBI Taxonomy" id="1582974"/>
    <lineage>
        <taxon>Eukaryota</taxon>
        <taxon>Fungi</taxon>
        <taxon>Dikarya</taxon>
        <taxon>Basidiomycota</taxon>
        <taxon>Agaricomycotina</taxon>
        <taxon>Agaricomycetes</taxon>
        <taxon>Cantharellales</taxon>
        <taxon>Ceratobasidiaceae</taxon>
        <taxon>Ceratobasidium</taxon>
    </lineage>
</organism>
<keyword evidence="2" id="KW-0472">Membrane</keyword>
<dbReference type="EMBL" id="SSOP01000097">
    <property type="protein sequence ID" value="KAB5591614.1"/>
    <property type="molecule type" value="Genomic_DNA"/>
</dbReference>
<reference evidence="3 4" key="1">
    <citation type="journal article" date="2019" name="Fungal Biol. Biotechnol.">
        <title>Draft genome sequence of fastidious pathogen Ceratobasidium theobromae, which causes vascular-streak dieback in Theobroma cacao.</title>
        <authorList>
            <person name="Ali S.S."/>
            <person name="Asman A."/>
            <person name="Shao J."/>
            <person name="Firmansyah A.P."/>
            <person name="Susilo A.W."/>
            <person name="Rosmana A."/>
            <person name="McMahon P."/>
            <person name="Junaid M."/>
            <person name="Guest D."/>
            <person name="Kheng T.Y."/>
            <person name="Meinhardt L.W."/>
            <person name="Bailey B.A."/>
        </authorList>
    </citation>
    <scope>NUCLEOTIDE SEQUENCE [LARGE SCALE GENOMIC DNA]</scope>
    <source>
        <strain evidence="3 4">CT2</strain>
    </source>
</reference>
<dbReference type="Proteomes" id="UP000383932">
    <property type="component" value="Unassembled WGS sequence"/>
</dbReference>
<feature type="transmembrane region" description="Helical" evidence="2">
    <location>
        <begin position="358"/>
        <end position="376"/>
    </location>
</feature>
<feature type="transmembrane region" description="Helical" evidence="2">
    <location>
        <begin position="306"/>
        <end position="328"/>
    </location>
</feature>
<proteinExistence type="predicted"/>
<accession>A0A5N5QJ01</accession>
<keyword evidence="2" id="KW-1133">Transmembrane helix</keyword>
<feature type="region of interest" description="Disordered" evidence="1">
    <location>
        <begin position="430"/>
        <end position="449"/>
    </location>
</feature>
<keyword evidence="2 3" id="KW-0812">Transmembrane</keyword>
<evidence type="ECO:0000313" key="4">
    <source>
        <dbReference type="Proteomes" id="UP000383932"/>
    </source>
</evidence>
<protein>
    <submittedName>
        <fullName evidence="3">Transmembrane protein</fullName>
    </submittedName>
</protein>
<evidence type="ECO:0000256" key="1">
    <source>
        <dbReference type="SAM" id="MobiDB-lite"/>
    </source>
</evidence>
<gene>
    <name evidence="3" type="ORF">CTheo_4962</name>
</gene>
<feature type="transmembrane region" description="Helical" evidence="2">
    <location>
        <begin position="396"/>
        <end position="416"/>
    </location>
</feature>
<keyword evidence="4" id="KW-1185">Reference proteome</keyword>
<name>A0A5N5QJ01_9AGAM</name>
<evidence type="ECO:0000256" key="2">
    <source>
        <dbReference type="SAM" id="Phobius"/>
    </source>
</evidence>